<feature type="transmembrane region" description="Helical" evidence="1">
    <location>
        <begin position="70"/>
        <end position="89"/>
    </location>
</feature>
<gene>
    <name evidence="2" type="ORF">D8M03_04175</name>
</gene>
<feature type="transmembrane region" description="Helical" evidence="1">
    <location>
        <begin position="256"/>
        <end position="279"/>
    </location>
</feature>
<dbReference type="EMBL" id="RBZN01000006">
    <property type="protein sequence ID" value="RKQ19017.1"/>
    <property type="molecule type" value="Genomic_DNA"/>
</dbReference>
<dbReference type="Pfam" id="PF13536">
    <property type="entry name" value="EmrE"/>
    <property type="match status" value="1"/>
</dbReference>
<evidence type="ECO:0000256" key="1">
    <source>
        <dbReference type="SAM" id="Phobius"/>
    </source>
</evidence>
<reference evidence="2 3" key="1">
    <citation type="journal article" date="2016" name="Antonie Van Leeuwenhoek">
        <title>Lysinibacillus endophyticus sp. nov., an indole-3-acetic acid producing endophytic bacterium isolated from corn root (Zea mays cv. Xinken-5).</title>
        <authorList>
            <person name="Yu J."/>
            <person name="Guan X."/>
            <person name="Liu C."/>
            <person name="Xiang W."/>
            <person name="Yu Z."/>
            <person name="Liu X."/>
            <person name="Wang G."/>
        </authorList>
    </citation>
    <scope>NUCLEOTIDE SEQUENCE [LARGE SCALE GENOMIC DNA]</scope>
    <source>
        <strain evidence="2 3">DSM 100506</strain>
    </source>
</reference>
<dbReference type="InterPro" id="IPR032713">
    <property type="entry name" value="EmrE"/>
</dbReference>
<keyword evidence="1" id="KW-0472">Membrane</keyword>
<evidence type="ECO:0000313" key="3">
    <source>
        <dbReference type="Proteomes" id="UP000272238"/>
    </source>
</evidence>
<dbReference type="RefSeq" id="WP_121213432.1">
    <property type="nucleotide sequence ID" value="NZ_JAMYWW010000001.1"/>
</dbReference>
<organism evidence="2 3">
    <name type="scientific">Ureibacillus endophyticus</name>
    <dbReference type="NCBI Taxonomy" id="1978490"/>
    <lineage>
        <taxon>Bacteria</taxon>
        <taxon>Bacillati</taxon>
        <taxon>Bacillota</taxon>
        <taxon>Bacilli</taxon>
        <taxon>Bacillales</taxon>
        <taxon>Caryophanaceae</taxon>
        <taxon>Ureibacillus</taxon>
    </lineage>
</organism>
<feature type="transmembrane region" description="Helical" evidence="1">
    <location>
        <begin position="224"/>
        <end position="244"/>
    </location>
</feature>
<feature type="transmembrane region" description="Helical" evidence="1">
    <location>
        <begin position="95"/>
        <end position="116"/>
    </location>
</feature>
<feature type="transmembrane region" description="Helical" evidence="1">
    <location>
        <begin position="194"/>
        <end position="218"/>
    </location>
</feature>
<keyword evidence="1" id="KW-1133">Transmembrane helix</keyword>
<feature type="transmembrane region" description="Helical" evidence="1">
    <location>
        <begin position="7"/>
        <end position="24"/>
    </location>
</feature>
<name>A0A494Z8W6_9BACL</name>
<sequence>MKEITIGILASIFFAVTFILNRSMELEGGSWLWSSSLRYFFMLPFLFVIVLSRKGLKPLSHEMKGQPIKWLLWSFVGFVLFYAPLTYAAAFGPGWLVSGTWQLTIVAGVLLAPLFTSMINGKKVRQKIPVTSLLISSVILIGILFIQIPQAKSVSPSILLLGILPVLVAAFAYPLGNRKMMELCGGRLDTFQRVLGMTIASLPSWIVLGVIALFTVGLPTPSQILQSLIIGVSSGVIATVLFFIATDRSRGDQGKLAAVEATQSTQVLFVIIGEMLILGAPLPNAIALTGIGIIIVGMILHSYHTMLVAKKSNIKEKQAELQG</sequence>
<dbReference type="OrthoDB" id="3457556at2"/>
<comment type="caution">
    <text evidence="2">The sequence shown here is derived from an EMBL/GenBank/DDBJ whole genome shotgun (WGS) entry which is preliminary data.</text>
</comment>
<accession>A0A494Z8W6</accession>
<feature type="transmembrane region" description="Helical" evidence="1">
    <location>
        <begin position="154"/>
        <end position="173"/>
    </location>
</feature>
<dbReference type="Proteomes" id="UP000272238">
    <property type="component" value="Unassembled WGS sequence"/>
</dbReference>
<protein>
    <submittedName>
        <fullName evidence="2">Multidrug resistance efflux transporter family protein</fullName>
    </submittedName>
</protein>
<feature type="transmembrane region" description="Helical" evidence="1">
    <location>
        <begin position="30"/>
        <end position="50"/>
    </location>
</feature>
<dbReference type="AlphaFoldDB" id="A0A494Z8W6"/>
<keyword evidence="1" id="KW-0812">Transmembrane</keyword>
<evidence type="ECO:0000313" key="2">
    <source>
        <dbReference type="EMBL" id="RKQ19017.1"/>
    </source>
</evidence>
<keyword evidence="3" id="KW-1185">Reference proteome</keyword>
<feature type="transmembrane region" description="Helical" evidence="1">
    <location>
        <begin position="128"/>
        <end position="148"/>
    </location>
</feature>
<proteinExistence type="predicted"/>